<dbReference type="Pfam" id="PF02515">
    <property type="entry name" value="CoA_transf_3"/>
    <property type="match status" value="1"/>
</dbReference>
<dbReference type="InterPro" id="IPR050483">
    <property type="entry name" value="CoA-transferase_III_domain"/>
</dbReference>
<accession>A0ABS6H7W2</accession>
<dbReference type="PANTHER" id="PTHR48207:SF3">
    <property type="entry name" value="SUCCINATE--HYDROXYMETHYLGLUTARATE COA-TRANSFERASE"/>
    <property type="match status" value="1"/>
</dbReference>
<dbReference type="Proteomes" id="UP000689967">
    <property type="component" value="Unassembled WGS sequence"/>
</dbReference>
<comment type="caution">
    <text evidence="1">The sequence shown here is derived from an EMBL/GenBank/DDBJ whole genome shotgun (WGS) entry which is preliminary data.</text>
</comment>
<organism evidence="1 2">
    <name type="scientific">Falsiroseomonas oleicola</name>
    <dbReference type="NCBI Taxonomy" id="2801474"/>
    <lineage>
        <taxon>Bacteria</taxon>
        <taxon>Pseudomonadati</taxon>
        <taxon>Pseudomonadota</taxon>
        <taxon>Alphaproteobacteria</taxon>
        <taxon>Acetobacterales</taxon>
        <taxon>Roseomonadaceae</taxon>
        <taxon>Falsiroseomonas</taxon>
    </lineage>
</organism>
<dbReference type="GO" id="GO:0016740">
    <property type="term" value="F:transferase activity"/>
    <property type="evidence" value="ECO:0007669"/>
    <property type="project" value="UniProtKB-KW"/>
</dbReference>
<dbReference type="PANTHER" id="PTHR48207">
    <property type="entry name" value="SUCCINATE--HYDROXYMETHYLGLUTARATE COA-TRANSFERASE"/>
    <property type="match status" value="1"/>
</dbReference>
<dbReference type="EMBL" id="JAERQM010000004">
    <property type="protein sequence ID" value="MBU8544792.1"/>
    <property type="molecule type" value="Genomic_DNA"/>
</dbReference>
<keyword evidence="2" id="KW-1185">Reference proteome</keyword>
<dbReference type="InterPro" id="IPR003673">
    <property type="entry name" value="CoA-Trfase_fam_III"/>
</dbReference>
<proteinExistence type="predicted"/>
<sequence>MDLPDPNAGTSQTGAGARPLEGLRVLEFSHTIMGPCAGLILADLGAEVVKVEPTPDGDHTRRLSGFAAGFFATFNRNKRSLAIDLKRPEGVAAIHRLAAQADIVLENYGPGTMERLGCGWEHLAAVNPRLIYLALKGFLAGPYENRPALDEVVQFQSGLAYMTGPPGQPLRAGASIIDIMGAVFGVTATLAALRERDRTGQGQRVGSSLFESAVFLMGSHMAGAAATGQPVPPMPARRGAWGVYETFTTAEGDQVFVGVTSDAQWVRFCAAFGLADLAADDRLRRNADRAQARPWLIPRLRETLGALPRAEVVARCEAAAISWAPVGQPADLFTDPHLLAGGGLLATAISALGGGPAETLLPALPVEFGGARTRPGLLRQPPRLGEHNAETLTEAGFSPAEVSQLVRADILAASPAAV</sequence>
<keyword evidence="1" id="KW-0808">Transferase</keyword>
<name>A0ABS6H7W2_9PROT</name>
<evidence type="ECO:0000313" key="1">
    <source>
        <dbReference type="EMBL" id="MBU8544792.1"/>
    </source>
</evidence>
<evidence type="ECO:0000313" key="2">
    <source>
        <dbReference type="Proteomes" id="UP000689967"/>
    </source>
</evidence>
<protein>
    <submittedName>
        <fullName evidence="1">CoA transferase</fullName>
    </submittedName>
</protein>
<reference evidence="1 2" key="1">
    <citation type="submission" date="2021-01" db="EMBL/GenBank/DDBJ databases">
        <title>Roseomonas sp. nov, a bacterium isolated from an oil production mixture in Yumen Oilfield.</title>
        <authorList>
            <person name="Wu D."/>
        </authorList>
    </citation>
    <scope>NUCLEOTIDE SEQUENCE [LARGE SCALE GENOMIC DNA]</scope>
    <source>
        <strain evidence="1 2">ROY-5-3</strain>
    </source>
</reference>
<gene>
    <name evidence="1" type="ORF">JJQ90_13810</name>
</gene>